<dbReference type="EC" id="2.7.7.41" evidence="6"/>
<evidence type="ECO:0000256" key="9">
    <source>
        <dbReference type="ARBA" id="ARBA00022516"/>
    </source>
</evidence>
<evidence type="ECO:0000256" key="15">
    <source>
        <dbReference type="ARBA" id="ARBA00023136"/>
    </source>
</evidence>
<dbReference type="EMBL" id="MWWR01000002">
    <property type="protein sequence ID" value="OZG53261.1"/>
    <property type="molecule type" value="Genomic_DNA"/>
</dbReference>
<sequence length="328" mass="35526">MTGNHSSNRHRRDETHDETMERINERAGRNMAQAVLTGTILVVLVVACVVFVREIFVFLVLAFMILATWELRVDFATAGIRIPVVVLWLCEAMAILPTYFYSHHVEALSIGFLCSVVLVTLCASFQFRPRAKVSSAVLEKLSDAGLDTPSDILGGQVVHDRMTHVAVSLFSLMYLGLLPGFLVLPLTMGHPVAHAFMICFIPALGDIGGLFFGAAFGRHKLSPRISPKKSWEGMFGSILLGIVGALCIGLGTYPLDEFARVWSILVMMGVMVGLTGLFGDLSASMIKRDLGIKDMGHLLKGHGGIIDRADSILMSAPFITGLLAVAGL</sequence>
<evidence type="ECO:0000256" key="20">
    <source>
        <dbReference type="ARBA" id="ARBA00032253"/>
    </source>
</evidence>
<evidence type="ECO:0000256" key="1">
    <source>
        <dbReference type="ARBA" id="ARBA00001698"/>
    </source>
</evidence>
<evidence type="ECO:0000256" key="16">
    <source>
        <dbReference type="ARBA" id="ARBA00023209"/>
    </source>
</evidence>
<feature type="transmembrane region" description="Helical" evidence="24">
    <location>
        <begin position="40"/>
        <end position="66"/>
    </location>
</feature>
<dbReference type="Pfam" id="PF01148">
    <property type="entry name" value="CTP_transf_1"/>
    <property type="match status" value="1"/>
</dbReference>
<keyword evidence="9" id="KW-0444">Lipid biosynthesis</keyword>
<evidence type="ECO:0000256" key="2">
    <source>
        <dbReference type="ARBA" id="ARBA00004651"/>
    </source>
</evidence>
<feature type="transmembrane region" description="Helical" evidence="24">
    <location>
        <begin position="192"/>
        <end position="213"/>
    </location>
</feature>
<evidence type="ECO:0000313" key="25">
    <source>
        <dbReference type="EMBL" id="OZG53261.1"/>
    </source>
</evidence>
<comment type="similarity">
    <text evidence="5">Belongs to the CDS family.</text>
</comment>
<protein>
    <recommendedName>
        <fullName evidence="7">Phosphatidate cytidylyltransferase</fullName>
        <ecNumber evidence="6">2.7.7.41</ecNumber>
    </recommendedName>
    <alternativeName>
        <fullName evidence="20">CDP-DAG synthase</fullName>
    </alternativeName>
    <alternativeName>
        <fullName evidence="22">CDP-DG synthase</fullName>
    </alternativeName>
    <alternativeName>
        <fullName evidence="18">CDP-diacylglycerol synthase</fullName>
    </alternativeName>
    <alternativeName>
        <fullName evidence="21">CDP-diglyceride pyrophosphorylase</fullName>
    </alternativeName>
    <alternativeName>
        <fullName evidence="23">CDP-diglyceride synthase</fullName>
    </alternativeName>
    <alternativeName>
        <fullName evidence="19">CTP:phosphatidate cytidylyltransferase</fullName>
    </alternativeName>
</protein>
<comment type="subcellular location">
    <subcellularLocation>
        <location evidence="2">Cell membrane</location>
        <topology evidence="2">Multi-pass membrane protein</topology>
    </subcellularLocation>
</comment>
<evidence type="ECO:0000256" key="21">
    <source>
        <dbReference type="ARBA" id="ARBA00032396"/>
    </source>
</evidence>
<name>A0A261F2D3_9BIFI</name>
<comment type="caution">
    <text evidence="25">The sequence shown here is derived from an EMBL/GenBank/DDBJ whole genome shotgun (WGS) entry which is preliminary data.</text>
</comment>
<evidence type="ECO:0000256" key="6">
    <source>
        <dbReference type="ARBA" id="ARBA00012487"/>
    </source>
</evidence>
<evidence type="ECO:0000256" key="4">
    <source>
        <dbReference type="ARBA" id="ARBA00005189"/>
    </source>
</evidence>
<dbReference type="Proteomes" id="UP000216725">
    <property type="component" value="Unassembled WGS sequence"/>
</dbReference>
<feature type="transmembrane region" description="Helical" evidence="24">
    <location>
        <begin position="261"/>
        <end position="283"/>
    </location>
</feature>
<reference evidence="25 26" key="1">
    <citation type="journal article" date="2017" name="BMC Genomics">
        <title>Comparative genomic and phylogenomic analyses of the Bifidobacteriaceae family.</title>
        <authorList>
            <person name="Lugli G.A."/>
            <person name="Milani C."/>
            <person name="Turroni F."/>
            <person name="Duranti S."/>
            <person name="Mancabelli L."/>
            <person name="Mangifesta M."/>
            <person name="Ferrario C."/>
            <person name="Modesto M."/>
            <person name="Mattarelli P."/>
            <person name="Jiri K."/>
            <person name="van Sinderen D."/>
            <person name="Ventura M."/>
        </authorList>
    </citation>
    <scope>NUCLEOTIDE SEQUENCE [LARGE SCALE GENOMIC DNA]</scope>
    <source>
        <strain evidence="25 26">DSM 24742</strain>
    </source>
</reference>
<evidence type="ECO:0000256" key="5">
    <source>
        <dbReference type="ARBA" id="ARBA00010185"/>
    </source>
</evidence>
<evidence type="ECO:0000256" key="10">
    <source>
        <dbReference type="ARBA" id="ARBA00022679"/>
    </source>
</evidence>
<dbReference type="AlphaFoldDB" id="A0A261F2D3"/>
<organism evidence="25 26">
    <name type="scientific">Pseudoscardovia radai</name>
    <dbReference type="NCBI Taxonomy" id="987066"/>
    <lineage>
        <taxon>Bacteria</taxon>
        <taxon>Bacillati</taxon>
        <taxon>Actinomycetota</taxon>
        <taxon>Actinomycetes</taxon>
        <taxon>Bifidobacteriales</taxon>
        <taxon>Bifidobacteriaceae</taxon>
        <taxon>Pseudoscardovia</taxon>
    </lineage>
</organism>
<evidence type="ECO:0000256" key="22">
    <source>
        <dbReference type="ARBA" id="ARBA00032743"/>
    </source>
</evidence>
<keyword evidence="11 24" id="KW-0812">Transmembrane</keyword>
<evidence type="ECO:0000256" key="19">
    <source>
        <dbReference type="ARBA" id="ARBA00031825"/>
    </source>
</evidence>
<keyword evidence="8" id="KW-1003">Cell membrane</keyword>
<keyword evidence="26" id="KW-1185">Reference proteome</keyword>
<evidence type="ECO:0000256" key="13">
    <source>
        <dbReference type="ARBA" id="ARBA00022989"/>
    </source>
</evidence>
<evidence type="ECO:0000256" key="23">
    <source>
        <dbReference type="ARBA" id="ARBA00033406"/>
    </source>
</evidence>
<accession>A0A261F2D3</accession>
<dbReference type="GO" id="GO:0016024">
    <property type="term" value="P:CDP-diacylglycerol biosynthetic process"/>
    <property type="evidence" value="ECO:0007669"/>
    <property type="project" value="TreeGrafter"/>
</dbReference>
<feature type="transmembrane region" description="Helical" evidence="24">
    <location>
        <begin position="234"/>
        <end position="255"/>
    </location>
</feature>
<keyword evidence="15 24" id="KW-0472">Membrane</keyword>
<evidence type="ECO:0000256" key="18">
    <source>
        <dbReference type="ARBA" id="ARBA00029893"/>
    </source>
</evidence>
<dbReference type="RefSeq" id="WP_094659883.1">
    <property type="nucleotide sequence ID" value="NZ_MWWR01000002.1"/>
</dbReference>
<comment type="pathway">
    <text evidence="4">Lipid metabolism.</text>
</comment>
<feature type="transmembrane region" description="Helical" evidence="24">
    <location>
        <begin position="165"/>
        <end position="186"/>
    </location>
</feature>
<dbReference type="GO" id="GO:0004605">
    <property type="term" value="F:phosphatidate cytidylyltransferase activity"/>
    <property type="evidence" value="ECO:0007669"/>
    <property type="project" value="UniProtKB-EC"/>
</dbReference>
<keyword evidence="14" id="KW-0443">Lipid metabolism</keyword>
<keyword evidence="13 24" id="KW-1133">Transmembrane helix</keyword>
<comment type="catalytic activity">
    <reaction evidence="1">
        <text>a 1,2-diacyl-sn-glycero-3-phosphate + CTP + H(+) = a CDP-1,2-diacyl-sn-glycerol + diphosphate</text>
        <dbReference type="Rhea" id="RHEA:16229"/>
        <dbReference type="ChEBI" id="CHEBI:15378"/>
        <dbReference type="ChEBI" id="CHEBI:33019"/>
        <dbReference type="ChEBI" id="CHEBI:37563"/>
        <dbReference type="ChEBI" id="CHEBI:58332"/>
        <dbReference type="ChEBI" id="CHEBI:58608"/>
        <dbReference type="EC" id="2.7.7.41"/>
    </reaction>
</comment>
<proteinExistence type="inferred from homology"/>
<keyword evidence="10" id="KW-0808">Transferase</keyword>
<keyword evidence="12" id="KW-0548">Nucleotidyltransferase</keyword>
<evidence type="ECO:0000256" key="3">
    <source>
        <dbReference type="ARBA" id="ARBA00005119"/>
    </source>
</evidence>
<evidence type="ECO:0000256" key="12">
    <source>
        <dbReference type="ARBA" id="ARBA00022695"/>
    </source>
</evidence>
<evidence type="ECO:0000256" key="8">
    <source>
        <dbReference type="ARBA" id="ARBA00022475"/>
    </source>
</evidence>
<keyword evidence="17" id="KW-1208">Phospholipid metabolism</keyword>
<evidence type="ECO:0000256" key="7">
    <source>
        <dbReference type="ARBA" id="ARBA00019373"/>
    </source>
</evidence>
<dbReference type="OrthoDB" id="9799199at2"/>
<feature type="transmembrane region" description="Helical" evidence="24">
    <location>
        <begin position="78"/>
        <end position="101"/>
    </location>
</feature>
<evidence type="ECO:0000256" key="11">
    <source>
        <dbReference type="ARBA" id="ARBA00022692"/>
    </source>
</evidence>
<keyword evidence="16" id="KW-0594">Phospholipid biosynthesis</keyword>
<evidence type="ECO:0000256" key="24">
    <source>
        <dbReference type="SAM" id="Phobius"/>
    </source>
</evidence>
<feature type="transmembrane region" description="Helical" evidence="24">
    <location>
        <begin position="107"/>
        <end position="125"/>
    </location>
</feature>
<evidence type="ECO:0000256" key="14">
    <source>
        <dbReference type="ARBA" id="ARBA00023098"/>
    </source>
</evidence>
<evidence type="ECO:0000313" key="26">
    <source>
        <dbReference type="Proteomes" id="UP000216725"/>
    </source>
</evidence>
<comment type="pathway">
    <text evidence="3">Phospholipid metabolism; CDP-diacylglycerol biosynthesis; CDP-diacylglycerol from sn-glycerol 3-phosphate: step 3/3.</text>
</comment>
<dbReference type="PANTHER" id="PTHR46382">
    <property type="entry name" value="PHOSPHATIDATE CYTIDYLYLTRANSFERASE"/>
    <property type="match status" value="1"/>
</dbReference>
<dbReference type="PANTHER" id="PTHR46382:SF1">
    <property type="entry name" value="PHOSPHATIDATE CYTIDYLYLTRANSFERASE"/>
    <property type="match status" value="1"/>
</dbReference>
<dbReference type="GO" id="GO:0005886">
    <property type="term" value="C:plasma membrane"/>
    <property type="evidence" value="ECO:0007669"/>
    <property type="project" value="UniProtKB-SubCell"/>
</dbReference>
<gene>
    <name evidence="25" type="ORF">PSRA_0068</name>
</gene>
<evidence type="ECO:0000256" key="17">
    <source>
        <dbReference type="ARBA" id="ARBA00023264"/>
    </source>
</evidence>